<gene>
    <name evidence="1" type="ORF">ACFFH4_19255</name>
</gene>
<organism evidence="1 2">
    <name type="scientific">Halalkalibacter alkalisediminis</name>
    <dbReference type="NCBI Taxonomy" id="935616"/>
    <lineage>
        <taxon>Bacteria</taxon>
        <taxon>Bacillati</taxon>
        <taxon>Bacillota</taxon>
        <taxon>Bacilli</taxon>
        <taxon>Bacillales</taxon>
        <taxon>Bacillaceae</taxon>
        <taxon>Halalkalibacter</taxon>
    </lineage>
</organism>
<sequence>MNKKWLSCLAVGMLLVTGCNDPQPPQAQGNMNTMNTTNQNQPNFIDGAVHGVFGVGPMNYLSYNRQRATYDRMGEFHKGASYITPQSERPTLENDQALIHHIIEDEYGMEAGMVIIAGSHAFVNVTPPEDLSDEDKKKEMGKLKRALLQEVPRYQVHVSERNA</sequence>
<dbReference type="Proteomes" id="UP001589833">
    <property type="component" value="Unassembled WGS sequence"/>
</dbReference>
<name>A0ABV6NJX9_9BACI</name>
<reference evidence="1 2" key="1">
    <citation type="submission" date="2024-09" db="EMBL/GenBank/DDBJ databases">
        <authorList>
            <person name="Sun Q."/>
            <person name="Mori K."/>
        </authorList>
    </citation>
    <scope>NUCLEOTIDE SEQUENCE [LARGE SCALE GENOMIC DNA]</scope>
    <source>
        <strain evidence="1 2">NCAIM B.02301</strain>
    </source>
</reference>
<dbReference type="EMBL" id="JBHLTR010000054">
    <property type="protein sequence ID" value="MFC0561087.1"/>
    <property type="molecule type" value="Genomic_DNA"/>
</dbReference>
<keyword evidence="2" id="KW-1185">Reference proteome</keyword>
<accession>A0ABV6NJX9</accession>
<evidence type="ECO:0000313" key="1">
    <source>
        <dbReference type="EMBL" id="MFC0561087.1"/>
    </source>
</evidence>
<proteinExistence type="predicted"/>
<evidence type="ECO:0000313" key="2">
    <source>
        <dbReference type="Proteomes" id="UP001589833"/>
    </source>
</evidence>
<dbReference type="RefSeq" id="WP_273842395.1">
    <property type="nucleotide sequence ID" value="NZ_JAQQWT010000005.1"/>
</dbReference>
<comment type="caution">
    <text evidence="1">The sequence shown here is derived from an EMBL/GenBank/DDBJ whole genome shotgun (WGS) entry which is preliminary data.</text>
</comment>
<dbReference type="PROSITE" id="PS51257">
    <property type="entry name" value="PROKAR_LIPOPROTEIN"/>
    <property type="match status" value="1"/>
</dbReference>
<protein>
    <submittedName>
        <fullName evidence="1">Uncharacterized protein</fullName>
    </submittedName>
</protein>